<reference evidence="2 3" key="1">
    <citation type="submission" date="2020-03" db="EMBL/GenBank/DDBJ databases">
        <title>Draft Genome Sequence of Cudoniella acicularis.</title>
        <authorList>
            <person name="Buettner E."/>
            <person name="Kellner H."/>
        </authorList>
    </citation>
    <scope>NUCLEOTIDE SEQUENCE [LARGE SCALE GENOMIC DNA]</scope>
    <source>
        <strain evidence="2 3">DSM 108380</strain>
    </source>
</reference>
<protein>
    <submittedName>
        <fullName evidence="2">Uncharacterized protein</fullName>
    </submittedName>
</protein>
<gene>
    <name evidence="2" type="ORF">G7Y89_g11759</name>
</gene>
<comment type="caution">
    <text evidence="2">The sequence shown here is derived from an EMBL/GenBank/DDBJ whole genome shotgun (WGS) entry which is preliminary data.</text>
</comment>
<evidence type="ECO:0000313" key="3">
    <source>
        <dbReference type="Proteomes" id="UP000566819"/>
    </source>
</evidence>
<accession>A0A8H4RBS1</accession>
<sequence length="90" mass="10409">MADKDDINKSLTGPGLYLEEDNTQPVEKSKLKVEDVKQETESKESENKAAMHRRLENLQAQIEDMEKFIKQKDTQLSFIEEKVKKLGADR</sequence>
<feature type="compositionally biased region" description="Basic and acidic residues" evidence="1">
    <location>
        <begin position="27"/>
        <end position="49"/>
    </location>
</feature>
<keyword evidence="3" id="KW-1185">Reference proteome</keyword>
<evidence type="ECO:0000256" key="1">
    <source>
        <dbReference type="SAM" id="MobiDB-lite"/>
    </source>
</evidence>
<dbReference type="Proteomes" id="UP000566819">
    <property type="component" value="Unassembled WGS sequence"/>
</dbReference>
<evidence type="ECO:0000313" key="2">
    <source>
        <dbReference type="EMBL" id="KAF4626401.1"/>
    </source>
</evidence>
<proteinExistence type="predicted"/>
<dbReference type="EMBL" id="JAAMPI010001160">
    <property type="protein sequence ID" value="KAF4626401.1"/>
    <property type="molecule type" value="Genomic_DNA"/>
</dbReference>
<dbReference type="AlphaFoldDB" id="A0A8H4RBS1"/>
<organism evidence="2 3">
    <name type="scientific">Cudoniella acicularis</name>
    <dbReference type="NCBI Taxonomy" id="354080"/>
    <lineage>
        <taxon>Eukaryota</taxon>
        <taxon>Fungi</taxon>
        <taxon>Dikarya</taxon>
        <taxon>Ascomycota</taxon>
        <taxon>Pezizomycotina</taxon>
        <taxon>Leotiomycetes</taxon>
        <taxon>Helotiales</taxon>
        <taxon>Tricladiaceae</taxon>
        <taxon>Cudoniella</taxon>
    </lineage>
</organism>
<feature type="region of interest" description="Disordered" evidence="1">
    <location>
        <begin position="1"/>
        <end position="49"/>
    </location>
</feature>
<name>A0A8H4RBS1_9HELO</name>